<dbReference type="RefSeq" id="WP_143016128.1">
    <property type="nucleotide sequence ID" value="NZ_BKAE01000007.1"/>
</dbReference>
<gene>
    <name evidence="1" type="ORF">SAMN05192576_1704</name>
</gene>
<dbReference type="EMBL" id="FNIC01000002">
    <property type="protein sequence ID" value="SDN19572.1"/>
    <property type="molecule type" value="Genomic_DNA"/>
</dbReference>
<accession>A0A1G9ZDV1</accession>
<name>A0A1G9ZDV1_9ACTN</name>
<organism evidence="1 2">
    <name type="scientific">Nocardioides szechwanensis</name>
    <dbReference type="NCBI Taxonomy" id="1005944"/>
    <lineage>
        <taxon>Bacteria</taxon>
        <taxon>Bacillati</taxon>
        <taxon>Actinomycetota</taxon>
        <taxon>Actinomycetes</taxon>
        <taxon>Propionibacteriales</taxon>
        <taxon>Nocardioidaceae</taxon>
        <taxon>Nocardioides</taxon>
    </lineage>
</organism>
<dbReference type="Proteomes" id="UP000199004">
    <property type="component" value="Unassembled WGS sequence"/>
</dbReference>
<dbReference type="OrthoDB" id="3830178at2"/>
<proteinExistence type="predicted"/>
<reference evidence="2" key="1">
    <citation type="submission" date="2016-10" db="EMBL/GenBank/DDBJ databases">
        <authorList>
            <person name="Varghese N."/>
            <person name="Submissions S."/>
        </authorList>
    </citation>
    <scope>NUCLEOTIDE SEQUENCE [LARGE SCALE GENOMIC DNA]</scope>
    <source>
        <strain evidence="2">CGMCC 1.11147</strain>
    </source>
</reference>
<keyword evidence="2" id="KW-1185">Reference proteome</keyword>
<protein>
    <submittedName>
        <fullName evidence="1">Uncharacterized protein</fullName>
    </submittedName>
</protein>
<dbReference type="STRING" id="1005944.SAMN05192576_1704"/>
<evidence type="ECO:0000313" key="2">
    <source>
        <dbReference type="Proteomes" id="UP000199004"/>
    </source>
</evidence>
<evidence type="ECO:0000313" key="1">
    <source>
        <dbReference type="EMBL" id="SDN19572.1"/>
    </source>
</evidence>
<sequence length="118" mass="13162">MTNARDAVVQIHLEQLGKHSWVRAVLGAVIGAGGGPPYRFVAAPDDPEHDASEHAAVGATFPVLPTEDLERQTEPNEWTDLAHQRLNELDTNLLSAGWKRRADRGRYWWSLRYDPPPG</sequence>
<dbReference type="AlphaFoldDB" id="A0A1G9ZDV1"/>